<reference evidence="2 3" key="1">
    <citation type="submission" date="2016-07" db="EMBL/GenBank/DDBJ databases">
        <authorList>
            <person name="Townsley L."/>
            <person name="Shank E.A."/>
        </authorList>
    </citation>
    <scope>NUCLEOTIDE SEQUENCE [LARGE SCALE GENOMIC DNA]</scope>
    <source>
        <strain evidence="2 3">CH01</strain>
    </source>
</reference>
<evidence type="ECO:0000256" key="1">
    <source>
        <dbReference type="SAM" id="Phobius"/>
    </source>
</evidence>
<organism evidence="2 3">
    <name type="scientific">Gottfriedia luciferensis</name>
    <dbReference type="NCBI Taxonomy" id="178774"/>
    <lineage>
        <taxon>Bacteria</taxon>
        <taxon>Bacillati</taxon>
        <taxon>Bacillota</taxon>
        <taxon>Bacilli</taxon>
        <taxon>Bacillales</taxon>
        <taxon>Bacillaceae</taxon>
        <taxon>Gottfriedia</taxon>
    </lineage>
</organism>
<protein>
    <recommendedName>
        <fullName evidence="4">Integral membrane protein</fullName>
    </recommendedName>
</protein>
<dbReference type="EMBL" id="MDKC01000015">
    <property type="protein sequence ID" value="ODG91697.1"/>
    <property type="molecule type" value="Genomic_DNA"/>
</dbReference>
<feature type="transmembrane region" description="Helical" evidence="1">
    <location>
        <begin position="59"/>
        <end position="79"/>
    </location>
</feature>
<keyword evidence="3" id="KW-1185">Reference proteome</keyword>
<sequence>MKKESNLIIYDLILYLVFPLVLYKVLQHYFSDYWAMLLPTVPGILYTLFRFWYTKQFNVTGIFIISTLTVSTAVDLMALGSAKNLILYNVYYHFGVVAVFLVLLALKKPLPYYFMIDIAAIQGQDREESKKLYKHPSLFKVFQYLFVAWIIKDIVFAVAQWWMVDTYGLKAYYSRTIIFTVGGYVFGIIMAIGYAMVTMRAQKLKGDDPEQPSDEIII</sequence>
<keyword evidence="1" id="KW-0812">Transmembrane</keyword>
<gene>
    <name evidence="2" type="ORF">BED47_22050</name>
</gene>
<dbReference type="NCBIfam" id="NF041646">
    <property type="entry name" value="VC0807_fam"/>
    <property type="match status" value="1"/>
</dbReference>
<comment type="caution">
    <text evidence="2">The sequence shown here is derived from an EMBL/GenBank/DDBJ whole genome shotgun (WGS) entry which is preliminary data.</text>
</comment>
<dbReference type="RefSeq" id="WP_069033912.1">
    <property type="nucleotide sequence ID" value="NZ_MDKC01000015.1"/>
</dbReference>
<dbReference type="Proteomes" id="UP000094580">
    <property type="component" value="Unassembled WGS sequence"/>
</dbReference>
<feature type="transmembrane region" description="Helical" evidence="1">
    <location>
        <begin position="33"/>
        <end position="52"/>
    </location>
</feature>
<accession>A0ABX2ZPP8</accession>
<keyword evidence="1" id="KW-1133">Transmembrane helix</keyword>
<proteinExistence type="predicted"/>
<evidence type="ECO:0000313" key="2">
    <source>
        <dbReference type="EMBL" id="ODG91697.1"/>
    </source>
</evidence>
<feature type="transmembrane region" description="Helical" evidence="1">
    <location>
        <begin position="85"/>
        <end position="106"/>
    </location>
</feature>
<feature type="transmembrane region" description="Helical" evidence="1">
    <location>
        <begin position="7"/>
        <end position="27"/>
    </location>
</feature>
<name>A0ABX2ZPP8_9BACI</name>
<evidence type="ECO:0008006" key="4">
    <source>
        <dbReference type="Google" id="ProtNLM"/>
    </source>
</evidence>
<feature type="transmembrane region" description="Helical" evidence="1">
    <location>
        <begin position="141"/>
        <end position="164"/>
    </location>
</feature>
<evidence type="ECO:0000313" key="3">
    <source>
        <dbReference type="Proteomes" id="UP000094580"/>
    </source>
</evidence>
<feature type="transmembrane region" description="Helical" evidence="1">
    <location>
        <begin position="176"/>
        <end position="197"/>
    </location>
</feature>
<keyword evidence="1" id="KW-0472">Membrane</keyword>